<dbReference type="AlphaFoldDB" id="G7KHJ9"/>
<feature type="active site" evidence="8">
    <location>
        <position position="258"/>
    </location>
</feature>
<evidence type="ECO:0000313" key="12">
    <source>
        <dbReference type="EMBL" id="RHN49753.1"/>
    </source>
</evidence>
<dbReference type="KEGG" id="mtr:11423776"/>
<keyword evidence="3" id="KW-0134">Cell wall</keyword>
<dbReference type="Pfam" id="PF00295">
    <property type="entry name" value="Glyco_hydro_28"/>
    <property type="match status" value="1"/>
</dbReference>
<dbReference type="STRING" id="3880.G7KHJ9"/>
<organism evidence="11 14">
    <name type="scientific">Medicago truncatula</name>
    <name type="common">Barrel medic</name>
    <name type="synonym">Medicago tribuloides</name>
    <dbReference type="NCBI Taxonomy" id="3880"/>
    <lineage>
        <taxon>Eukaryota</taxon>
        <taxon>Viridiplantae</taxon>
        <taxon>Streptophyta</taxon>
        <taxon>Embryophyta</taxon>
        <taxon>Tracheophyta</taxon>
        <taxon>Spermatophyta</taxon>
        <taxon>Magnoliopsida</taxon>
        <taxon>eudicotyledons</taxon>
        <taxon>Gunneridae</taxon>
        <taxon>Pentapetalae</taxon>
        <taxon>rosids</taxon>
        <taxon>fabids</taxon>
        <taxon>Fabales</taxon>
        <taxon>Fabaceae</taxon>
        <taxon>Papilionoideae</taxon>
        <taxon>50 kb inversion clade</taxon>
        <taxon>NPAAA clade</taxon>
        <taxon>Hologalegina</taxon>
        <taxon>IRL clade</taxon>
        <taxon>Trifolieae</taxon>
        <taxon>Medicago</taxon>
    </lineage>
</organism>
<feature type="signal peptide" evidence="10">
    <location>
        <begin position="1"/>
        <end position="29"/>
    </location>
</feature>
<keyword evidence="5 9" id="KW-0378">Hydrolase</keyword>
<accession>G7KHJ9</accession>
<keyword evidence="6 9" id="KW-0326">Glycosidase</keyword>
<dbReference type="GO" id="GO:0071555">
    <property type="term" value="P:cell wall organization"/>
    <property type="evidence" value="ECO:0007669"/>
    <property type="project" value="UniProtKB-KW"/>
</dbReference>
<keyword evidence="14" id="KW-1185">Reference proteome</keyword>
<evidence type="ECO:0000313" key="13">
    <source>
        <dbReference type="EnsemblPlants" id="AES74411"/>
    </source>
</evidence>
<evidence type="ECO:0000256" key="1">
    <source>
        <dbReference type="ARBA" id="ARBA00004191"/>
    </source>
</evidence>
<dbReference type="GO" id="GO:0004650">
    <property type="term" value="F:polygalacturonase activity"/>
    <property type="evidence" value="ECO:0007669"/>
    <property type="project" value="UniProtKB-EC"/>
</dbReference>
<evidence type="ECO:0000256" key="10">
    <source>
        <dbReference type="SAM" id="SignalP"/>
    </source>
</evidence>
<dbReference type="SUPFAM" id="SSF51126">
    <property type="entry name" value="Pectin lyase-like"/>
    <property type="match status" value="1"/>
</dbReference>
<dbReference type="InterPro" id="IPR011050">
    <property type="entry name" value="Pectin_lyase_fold/virulence"/>
</dbReference>
<dbReference type="PANTHER" id="PTHR31375">
    <property type="match status" value="1"/>
</dbReference>
<gene>
    <name evidence="13" type="primary">11423776</name>
    <name evidence="11" type="ordered locus">MTR_6g005630</name>
    <name evidence="12" type="ORF">MtrunA17_Chr6g0449961</name>
</gene>
<protein>
    <submittedName>
        <fullName evidence="11 12">Polygalacturonase</fullName>
        <ecNumber evidence="12">3.2.1.15</ecNumber>
    </submittedName>
</protein>
<evidence type="ECO:0000256" key="7">
    <source>
        <dbReference type="ARBA" id="ARBA00023316"/>
    </source>
</evidence>
<dbReference type="CAZy" id="GH28">
    <property type="family name" value="Glycoside Hydrolase Family 28"/>
</dbReference>
<reference evidence="13" key="3">
    <citation type="submission" date="2015-04" db="UniProtKB">
        <authorList>
            <consortium name="EnsemblPlants"/>
        </authorList>
    </citation>
    <scope>IDENTIFICATION</scope>
    <source>
        <strain evidence="13">cv. Jemalong A17</strain>
    </source>
</reference>
<dbReference type="FunFam" id="2.160.20.10:FF:000019">
    <property type="entry name" value="polygalacturonase At1g48100"/>
    <property type="match status" value="1"/>
</dbReference>
<evidence type="ECO:0000256" key="6">
    <source>
        <dbReference type="ARBA" id="ARBA00023295"/>
    </source>
</evidence>
<dbReference type="SMR" id="G7KHJ9"/>
<dbReference type="OMA" id="NMMLIKS"/>
<keyword evidence="7" id="KW-0961">Cell wall biogenesis/degradation</keyword>
<evidence type="ECO:0000313" key="11">
    <source>
        <dbReference type="EMBL" id="AES74411.1"/>
    </source>
</evidence>
<evidence type="ECO:0000256" key="9">
    <source>
        <dbReference type="RuleBase" id="RU361169"/>
    </source>
</evidence>
<evidence type="ECO:0000256" key="2">
    <source>
        <dbReference type="ARBA" id="ARBA00008834"/>
    </source>
</evidence>
<sequence length="425" mass="45517">MKTMNINTITLIITTAFLVLFSCLERCSATRGHSWRKLKATSSTFNVLDFGAKGDGHSDDTKAFEDAWAAACKMEASTMVVPSGSVFLVKPISFSGPNCEPNIVFQLDGKIIAPTSPSAWGSGTLQWLEFTKLNKITIKGKGVIDGQGSVWWNDSEKLPKTKPTALRFYGSDGVSVSGITIQNSQQTHLKFDSCTNVQVFDITTSSPGDSPNTDGIHLQNSQDVVISGSTLSCGDDCVSIQTGCSNILVHNVNCGPGHGISIGSLGKENTKACVSNVTVRDVTLQNTLTGVRIKTWQGGSGSVQNIMFSNIQVSDVKTPIMIDQFYCDGGKCRNVTSAVAVSSIHYTNVHGTYTKEPIYFACSDSLPCKGITLDTIKLESSQNSNVPFCWKAYGELKTEIVPPVDCLQRGNPSSGGITSNKESSC</sequence>
<evidence type="ECO:0000256" key="4">
    <source>
        <dbReference type="ARBA" id="ARBA00022525"/>
    </source>
</evidence>
<dbReference type="Proteomes" id="UP000265566">
    <property type="component" value="Chromosome 6"/>
</dbReference>
<evidence type="ECO:0000256" key="5">
    <source>
        <dbReference type="ARBA" id="ARBA00022801"/>
    </source>
</evidence>
<evidence type="ECO:0000313" key="14">
    <source>
        <dbReference type="Proteomes" id="UP000002051"/>
    </source>
</evidence>
<dbReference type="EnsemblPlants" id="AES74411">
    <property type="protein sequence ID" value="AES74411"/>
    <property type="gene ID" value="MTR_6g005630"/>
</dbReference>
<dbReference type="PROSITE" id="PS00502">
    <property type="entry name" value="POLYGALACTURONASE"/>
    <property type="match status" value="1"/>
</dbReference>
<dbReference type="InterPro" id="IPR012334">
    <property type="entry name" value="Pectin_lyas_fold"/>
</dbReference>
<dbReference type="PaxDb" id="3880-AES74411"/>
<proteinExistence type="inferred from homology"/>
<dbReference type="ExpressionAtlas" id="G7KHJ9">
    <property type="expression patterns" value="differential"/>
</dbReference>
<keyword evidence="10" id="KW-0732">Signal</keyword>
<feature type="chain" id="PRO_5014573640" evidence="10">
    <location>
        <begin position="30"/>
        <end position="425"/>
    </location>
</feature>
<reference evidence="11 14" key="2">
    <citation type="journal article" date="2014" name="BMC Genomics">
        <title>An improved genome release (version Mt4.0) for the model legume Medicago truncatula.</title>
        <authorList>
            <person name="Tang H."/>
            <person name="Krishnakumar V."/>
            <person name="Bidwell S."/>
            <person name="Rosen B."/>
            <person name="Chan A."/>
            <person name="Zhou S."/>
            <person name="Gentzbittel L."/>
            <person name="Childs K.L."/>
            <person name="Yandell M."/>
            <person name="Gundlach H."/>
            <person name="Mayer K.F."/>
            <person name="Schwartz D.C."/>
            <person name="Town C.D."/>
        </authorList>
    </citation>
    <scope>GENOME REANNOTATION</scope>
    <source>
        <strain evidence="13 14">cv. Jemalong A17</strain>
    </source>
</reference>
<comment type="similarity">
    <text evidence="2 9">Belongs to the glycosyl hydrolase 28 family.</text>
</comment>
<dbReference type="Gramene" id="rna33961">
    <property type="protein sequence ID" value="RHN49753.1"/>
    <property type="gene ID" value="gene33961"/>
</dbReference>
<dbReference type="InterPro" id="IPR006626">
    <property type="entry name" value="PbH1"/>
</dbReference>
<reference evidence="11 14" key="1">
    <citation type="journal article" date="2011" name="Nature">
        <title>The Medicago genome provides insight into the evolution of rhizobial symbioses.</title>
        <authorList>
            <person name="Young N.D."/>
            <person name="Debelle F."/>
            <person name="Oldroyd G.E."/>
            <person name="Geurts R."/>
            <person name="Cannon S.B."/>
            <person name="Udvardi M.K."/>
            <person name="Benedito V.A."/>
            <person name="Mayer K.F."/>
            <person name="Gouzy J."/>
            <person name="Schoof H."/>
            <person name="Van de Peer Y."/>
            <person name="Proost S."/>
            <person name="Cook D.R."/>
            <person name="Meyers B.C."/>
            <person name="Spannagl M."/>
            <person name="Cheung F."/>
            <person name="De Mita S."/>
            <person name="Krishnakumar V."/>
            <person name="Gundlach H."/>
            <person name="Zhou S."/>
            <person name="Mudge J."/>
            <person name="Bharti A.K."/>
            <person name="Murray J.D."/>
            <person name="Naoumkina M.A."/>
            <person name="Rosen B."/>
            <person name="Silverstein K.A."/>
            <person name="Tang H."/>
            <person name="Rombauts S."/>
            <person name="Zhao P.X."/>
            <person name="Zhou P."/>
            <person name="Barbe V."/>
            <person name="Bardou P."/>
            <person name="Bechner M."/>
            <person name="Bellec A."/>
            <person name="Berger A."/>
            <person name="Berges H."/>
            <person name="Bidwell S."/>
            <person name="Bisseling T."/>
            <person name="Choisne N."/>
            <person name="Couloux A."/>
            <person name="Denny R."/>
            <person name="Deshpande S."/>
            <person name="Dai X."/>
            <person name="Doyle J.J."/>
            <person name="Dudez A.M."/>
            <person name="Farmer A.D."/>
            <person name="Fouteau S."/>
            <person name="Franken C."/>
            <person name="Gibelin C."/>
            <person name="Gish J."/>
            <person name="Goldstein S."/>
            <person name="Gonzalez A.J."/>
            <person name="Green P.J."/>
            <person name="Hallab A."/>
            <person name="Hartog M."/>
            <person name="Hua A."/>
            <person name="Humphray S.J."/>
            <person name="Jeong D.H."/>
            <person name="Jing Y."/>
            <person name="Jocker A."/>
            <person name="Kenton S.M."/>
            <person name="Kim D.J."/>
            <person name="Klee K."/>
            <person name="Lai H."/>
            <person name="Lang C."/>
            <person name="Lin S."/>
            <person name="Macmil S.L."/>
            <person name="Magdelenat G."/>
            <person name="Matthews L."/>
            <person name="McCorrison J."/>
            <person name="Monaghan E.L."/>
            <person name="Mun J.H."/>
            <person name="Najar F.Z."/>
            <person name="Nicholson C."/>
            <person name="Noirot C."/>
            <person name="O'Bleness M."/>
            <person name="Paule C.R."/>
            <person name="Poulain J."/>
            <person name="Prion F."/>
            <person name="Qin B."/>
            <person name="Qu C."/>
            <person name="Retzel E.F."/>
            <person name="Riddle C."/>
            <person name="Sallet E."/>
            <person name="Samain S."/>
            <person name="Samson N."/>
            <person name="Sanders I."/>
            <person name="Saurat O."/>
            <person name="Scarpelli C."/>
            <person name="Schiex T."/>
            <person name="Segurens B."/>
            <person name="Severin A.J."/>
            <person name="Sherrier D.J."/>
            <person name="Shi R."/>
            <person name="Sims S."/>
            <person name="Singer S.R."/>
            <person name="Sinharoy S."/>
            <person name="Sterck L."/>
            <person name="Viollet A."/>
            <person name="Wang B.B."/>
            <person name="Wang K."/>
            <person name="Wang M."/>
            <person name="Wang X."/>
            <person name="Warfsmann J."/>
            <person name="Weissenbach J."/>
            <person name="White D.D."/>
            <person name="White J.D."/>
            <person name="Wiley G.B."/>
            <person name="Wincker P."/>
            <person name="Xing Y."/>
            <person name="Yang L."/>
            <person name="Yao Z."/>
            <person name="Ying F."/>
            <person name="Zhai J."/>
            <person name="Zhou L."/>
            <person name="Zuber A."/>
            <person name="Denarie J."/>
            <person name="Dixon R.A."/>
            <person name="May G.D."/>
            <person name="Schwartz D.C."/>
            <person name="Rogers J."/>
            <person name="Quetier F."/>
            <person name="Town C.D."/>
            <person name="Roe B.A."/>
        </authorList>
    </citation>
    <scope>NUCLEOTIDE SEQUENCE [LARGE SCALE GENOMIC DNA]</scope>
    <source>
        <strain evidence="11">A17</strain>
        <strain evidence="13 14">cv. Jemalong A17</strain>
    </source>
</reference>
<keyword evidence="4" id="KW-0964">Secreted</keyword>
<evidence type="ECO:0000256" key="8">
    <source>
        <dbReference type="PROSITE-ProRule" id="PRU10052"/>
    </source>
</evidence>
<evidence type="ECO:0000256" key="3">
    <source>
        <dbReference type="ARBA" id="ARBA00022512"/>
    </source>
</evidence>
<dbReference type="eggNOG" id="ENOG502QW1D">
    <property type="taxonomic scope" value="Eukaryota"/>
</dbReference>
<dbReference type="HOGENOM" id="CLU_016031_2_1_1"/>
<dbReference type="EMBL" id="PSQE01000006">
    <property type="protein sequence ID" value="RHN49753.1"/>
    <property type="molecule type" value="Genomic_DNA"/>
</dbReference>
<dbReference type="EC" id="3.2.1.15" evidence="12"/>
<dbReference type="Proteomes" id="UP000002051">
    <property type="component" value="Chromosome 6"/>
</dbReference>
<name>G7KHJ9_MEDTR</name>
<dbReference type="PROSITE" id="PS51257">
    <property type="entry name" value="PROKAR_LIPOPROTEIN"/>
    <property type="match status" value="1"/>
</dbReference>
<reference evidence="12" key="4">
    <citation type="journal article" date="2018" name="Nat. Plants">
        <title>Whole-genome landscape of Medicago truncatula symbiotic genes.</title>
        <authorList>
            <person name="Pecrix Y."/>
            <person name="Gamas P."/>
            <person name="Carrere S."/>
        </authorList>
    </citation>
    <scope>NUCLEOTIDE SEQUENCE</scope>
    <source>
        <tissue evidence="12">Leaves</tissue>
    </source>
</reference>
<dbReference type="InterPro" id="IPR000743">
    <property type="entry name" value="Glyco_hydro_28"/>
</dbReference>
<comment type="subcellular location">
    <subcellularLocation>
        <location evidence="1">Secreted</location>
        <location evidence="1">Cell wall</location>
    </subcellularLocation>
</comment>
<dbReference type="Gene3D" id="2.160.20.10">
    <property type="entry name" value="Single-stranded right-handed beta-helix, Pectin lyase-like"/>
    <property type="match status" value="1"/>
</dbReference>
<dbReference type="EMBL" id="CM001222">
    <property type="protein sequence ID" value="AES74411.1"/>
    <property type="molecule type" value="Genomic_DNA"/>
</dbReference>
<dbReference type="GO" id="GO:0005975">
    <property type="term" value="P:carbohydrate metabolic process"/>
    <property type="evidence" value="ECO:0007669"/>
    <property type="project" value="InterPro"/>
</dbReference>
<dbReference type="OrthoDB" id="187139at2759"/>
<dbReference type="SMART" id="SM00710">
    <property type="entry name" value="PbH1"/>
    <property type="match status" value="5"/>
</dbReference>